<protein>
    <submittedName>
        <fullName evidence="5">FAD binding domain-containing protein</fullName>
    </submittedName>
</protein>
<dbReference type="EMBL" id="JADKNH010000003">
    <property type="protein sequence ID" value="MBF4692635.1"/>
    <property type="molecule type" value="Genomic_DNA"/>
</dbReference>
<reference evidence="5 6" key="1">
    <citation type="submission" date="2020-11" db="EMBL/GenBank/DDBJ databases">
        <title>Fusibacter basophilias sp. nov.</title>
        <authorList>
            <person name="Qiu D."/>
        </authorList>
    </citation>
    <scope>NUCLEOTIDE SEQUENCE [LARGE SCALE GENOMIC DNA]</scope>
    <source>
        <strain evidence="5 6">Q10-2</strain>
    </source>
</reference>
<dbReference type="RefSeq" id="WP_194700876.1">
    <property type="nucleotide sequence ID" value="NZ_JADKNH010000003.1"/>
</dbReference>
<keyword evidence="2" id="KW-0274">FAD</keyword>
<dbReference type="Proteomes" id="UP000614200">
    <property type="component" value="Unassembled WGS sequence"/>
</dbReference>
<keyword evidence="3" id="KW-0560">Oxidoreductase</keyword>
<dbReference type="SUPFAM" id="SSF55447">
    <property type="entry name" value="CO dehydrogenase flavoprotein C-terminal domain-like"/>
    <property type="match status" value="1"/>
</dbReference>
<dbReference type="Gene3D" id="3.30.465.10">
    <property type="match status" value="1"/>
</dbReference>
<keyword evidence="6" id="KW-1185">Reference proteome</keyword>
<dbReference type="PROSITE" id="PS51387">
    <property type="entry name" value="FAD_PCMH"/>
    <property type="match status" value="1"/>
</dbReference>
<gene>
    <name evidence="5" type="ORF">ISU02_05875</name>
</gene>
<dbReference type="Pfam" id="PF00941">
    <property type="entry name" value="FAD_binding_5"/>
    <property type="match status" value="1"/>
</dbReference>
<evidence type="ECO:0000256" key="3">
    <source>
        <dbReference type="ARBA" id="ARBA00023002"/>
    </source>
</evidence>
<dbReference type="InterPro" id="IPR036683">
    <property type="entry name" value="CO_DH_flav_C_dom_sf"/>
</dbReference>
<dbReference type="SUPFAM" id="SSF56176">
    <property type="entry name" value="FAD-binding/transporter-associated domain-like"/>
    <property type="match status" value="1"/>
</dbReference>
<keyword evidence="1" id="KW-0285">Flavoprotein</keyword>
<dbReference type="InterPro" id="IPR002346">
    <property type="entry name" value="Mopterin_DH_FAD-bd"/>
</dbReference>
<dbReference type="SMART" id="SM01092">
    <property type="entry name" value="CO_deh_flav_C"/>
    <property type="match status" value="1"/>
</dbReference>
<evidence type="ECO:0000256" key="2">
    <source>
        <dbReference type="ARBA" id="ARBA00022827"/>
    </source>
</evidence>
<dbReference type="InterPro" id="IPR036318">
    <property type="entry name" value="FAD-bd_PCMH-like_sf"/>
</dbReference>
<accession>A0ABR9ZQ92</accession>
<dbReference type="InterPro" id="IPR016166">
    <property type="entry name" value="FAD-bd_PCMH"/>
</dbReference>
<name>A0ABR9ZQ92_9FIRM</name>
<feature type="domain" description="FAD-binding PCMH-type" evidence="4">
    <location>
        <begin position="1"/>
        <end position="169"/>
    </location>
</feature>
<evidence type="ECO:0000259" key="4">
    <source>
        <dbReference type="PROSITE" id="PS51387"/>
    </source>
</evidence>
<dbReference type="InterPro" id="IPR016169">
    <property type="entry name" value="FAD-bd_PCMH_sub2"/>
</dbReference>
<proteinExistence type="predicted"/>
<dbReference type="InterPro" id="IPR051312">
    <property type="entry name" value="Diverse_Substr_Oxidored"/>
</dbReference>
<comment type="caution">
    <text evidence="5">The sequence shown here is derived from an EMBL/GenBank/DDBJ whole genome shotgun (WGS) entry which is preliminary data.</text>
</comment>
<sequence length="275" mass="30827">MIKIKNWVSPKTIEEAYQIANEKINNRILGGGAFLRLAHDLTIDTAVDLSLLELDEICETEQHFEIGAMTTLRQLETNKSLNDAFENIFRKSLENIVGVQLRNIATIGGTVFAKYGFSDLITALMVLETSLVFYKKGEIALSEYLKTPRAHKRDAKDILIKIKIMKQPIKCSFQMLRNSSSDFAIINAAVSKVDGRYKIVVGARPGVSNFALEAMSIINDKKEVNPENIEGQELILSAVSDNLIFGTNRFGSQSYRQAMSKVLVKRAIREVNHED</sequence>
<dbReference type="Gene3D" id="3.30.390.50">
    <property type="entry name" value="CO dehydrogenase flavoprotein, C-terminal domain"/>
    <property type="match status" value="1"/>
</dbReference>
<evidence type="ECO:0000256" key="1">
    <source>
        <dbReference type="ARBA" id="ARBA00022630"/>
    </source>
</evidence>
<evidence type="ECO:0000313" key="6">
    <source>
        <dbReference type="Proteomes" id="UP000614200"/>
    </source>
</evidence>
<dbReference type="PANTHER" id="PTHR42659:SF2">
    <property type="entry name" value="XANTHINE DEHYDROGENASE SUBUNIT C-RELATED"/>
    <property type="match status" value="1"/>
</dbReference>
<dbReference type="PANTHER" id="PTHR42659">
    <property type="entry name" value="XANTHINE DEHYDROGENASE SUBUNIT C-RELATED"/>
    <property type="match status" value="1"/>
</dbReference>
<organism evidence="5 6">
    <name type="scientific">Fusibacter ferrireducens</name>
    <dbReference type="NCBI Taxonomy" id="2785058"/>
    <lineage>
        <taxon>Bacteria</taxon>
        <taxon>Bacillati</taxon>
        <taxon>Bacillota</taxon>
        <taxon>Clostridia</taxon>
        <taxon>Eubacteriales</taxon>
        <taxon>Eubacteriales Family XII. Incertae Sedis</taxon>
        <taxon>Fusibacter</taxon>
    </lineage>
</organism>
<dbReference type="InterPro" id="IPR005107">
    <property type="entry name" value="CO_DH_flav_C"/>
</dbReference>
<evidence type="ECO:0000313" key="5">
    <source>
        <dbReference type="EMBL" id="MBF4692635.1"/>
    </source>
</evidence>